<organism evidence="4 5">
    <name type="scientific">Candidatus Magasanikbacteria bacterium RIFCSPHIGHO2_01_FULL_33_34</name>
    <dbReference type="NCBI Taxonomy" id="1798671"/>
    <lineage>
        <taxon>Bacteria</taxon>
        <taxon>Candidatus Magasanikiibacteriota</taxon>
    </lineage>
</organism>
<dbReference type="EMBL" id="MFPS01000009">
    <property type="protein sequence ID" value="OGH58667.1"/>
    <property type="molecule type" value="Genomic_DNA"/>
</dbReference>
<dbReference type="CDD" id="cd01942">
    <property type="entry name" value="ribokinase_group_A"/>
    <property type="match status" value="1"/>
</dbReference>
<dbReference type="GO" id="GO:0016301">
    <property type="term" value="F:kinase activity"/>
    <property type="evidence" value="ECO:0007669"/>
    <property type="project" value="UniProtKB-KW"/>
</dbReference>
<feature type="domain" description="Carbohydrate kinase PfkB" evidence="3">
    <location>
        <begin position="41"/>
        <end position="293"/>
    </location>
</feature>
<keyword evidence="1" id="KW-0808">Transferase</keyword>
<dbReference type="InterPro" id="IPR002173">
    <property type="entry name" value="Carboh/pur_kinase_PfkB_CS"/>
</dbReference>
<keyword evidence="2" id="KW-0418">Kinase</keyword>
<dbReference type="Pfam" id="PF00294">
    <property type="entry name" value="PfkB"/>
    <property type="match status" value="1"/>
</dbReference>
<dbReference type="SUPFAM" id="SSF53613">
    <property type="entry name" value="Ribokinase-like"/>
    <property type="match status" value="1"/>
</dbReference>
<dbReference type="PANTHER" id="PTHR10584:SF166">
    <property type="entry name" value="RIBOKINASE"/>
    <property type="match status" value="1"/>
</dbReference>
<evidence type="ECO:0000256" key="1">
    <source>
        <dbReference type="ARBA" id="ARBA00022679"/>
    </source>
</evidence>
<evidence type="ECO:0000313" key="4">
    <source>
        <dbReference type="EMBL" id="OGH58667.1"/>
    </source>
</evidence>
<dbReference type="PROSITE" id="PS00583">
    <property type="entry name" value="PFKB_KINASES_1"/>
    <property type="match status" value="1"/>
</dbReference>
<dbReference type="PANTHER" id="PTHR10584">
    <property type="entry name" value="SUGAR KINASE"/>
    <property type="match status" value="1"/>
</dbReference>
<dbReference type="Gene3D" id="3.40.1190.20">
    <property type="match status" value="1"/>
</dbReference>
<evidence type="ECO:0000313" key="5">
    <source>
        <dbReference type="Proteomes" id="UP000177067"/>
    </source>
</evidence>
<dbReference type="Proteomes" id="UP000177067">
    <property type="component" value="Unassembled WGS sequence"/>
</dbReference>
<sequence length="315" mass="35491">MKKNILLSGSLAYDYIMDFPDSFKNHILPDHLHILNVCFMVDKLEKNYGGTAGNIAYNIKLLGGEPLILCPLGKDGDDYKKYLKNLNINTNYISETKEKMTSAAHITTDKDNNQITAFYNGALAEATKLNISDIKDEFDIVLISPTQKEAMIKHAHECYDQKIKFVFDPGQQITAFDQQEMLMMLGMANFLIANDYEIKLIANITNLTEQDIIKKVDIMIKTLGSDGSVIYTKDELIKINPCPANSVEDPTGAGDAYRAGFFTALSQDRDYETCGQIASVSATYAIEQYGTQNHTYNKKGFEERFFNTYNKKIIL</sequence>
<evidence type="ECO:0000256" key="2">
    <source>
        <dbReference type="ARBA" id="ARBA00022777"/>
    </source>
</evidence>
<protein>
    <recommendedName>
        <fullName evidence="3">Carbohydrate kinase PfkB domain-containing protein</fullName>
    </recommendedName>
</protein>
<gene>
    <name evidence="4" type="ORF">A2725_03140</name>
</gene>
<dbReference type="AlphaFoldDB" id="A0A1F6LH07"/>
<proteinExistence type="predicted"/>
<accession>A0A1F6LH07</accession>
<evidence type="ECO:0000259" key="3">
    <source>
        <dbReference type="Pfam" id="PF00294"/>
    </source>
</evidence>
<dbReference type="InterPro" id="IPR011611">
    <property type="entry name" value="PfkB_dom"/>
</dbReference>
<dbReference type="InterPro" id="IPR029056">
    <property type="entry name" value="Ribokinase-like"/>
</dbReference>
<comment type="caution">
    <text evidence="4">The sequence shown here is derived from an EMBL/GenBank/DDBJ whole genome shotgun (WGS) entry which is preliminary data.</text>
</comment>
<name>A0A1F6LH07_9BACT</name>
<reference evidence="4 5" key="1">
    <citation type="journal article" date="2016" name="Nat. Commun.">
        <title>Thousands of microbial genomes shed light on interconnected biogeochemical processes in an aquifer system.</title>
        <authorList>
            <person name="Anantharaman K."/>
            <person name="Brown C.T."/>
            <person name="Hug L.A."/>
            <person name="Sharon I."/>
            <person name="Castelle C.J."/>
            <person name="Probst A.J."/>
            <person name="Thomas B.C."/>
            <person name="Singh A."/>
            <person name="Wilkins M.J."/>
            <person name="Karaoz U."/>
            <person name="Brodie E.L."/>
            <person name="Williams K.H."/>
            <person name="Hubbard S.S."/>
            <person name="Banfield J.F."/>
        </authorList>
    </citation>
    <scope>NUCLEOTIDE SEQUENCE [LARGE SCALE GENOMIC DNA]</scope>
</reference>